<proteinExistence type="predicted"/>
<evidence type="ECO:0000313" key="1">
    <source>
        <dbReference type="EMBL" id="KAL0936222.1"/>
    </source>
</evidence>
<reference evidence="1 2" key="1">
    <citation type="journal article" date="2020" name="Phytopathology">
        <title>Genome Sequence Resources of Colletotrichum truncatum, C. plurivorum, C. musicola, and C. sojae: Four Species Pathogenic to Soybean (Glycine max).</title>
        <authorList>
            <person name="Rogerio F."/>
            <person name="Boufleur T.R."/>
            <person name="Ciampi-Guillardi M."/>
            <person name="Sukno S.A."/>
            <person name="Thon M.R."/>
            <person name="Massola Junior N.S."/>
            <person name="Baroncelli R."/>
        </authorList>
    </citation>
    <scope>NUCLEOTIDE SEQUENCE [LARGE SCALE GENOMIC DNA]</scope>
    <source>
        <strain evidence="1 2">CMES1059</strain>
    </source>
</reference>
<accession>A0ACC3YWH5</accession>
<dbReference type="EMBL" id="VUJX02000005">
    <property type="protein sequence ID" value="KAL0936222.1"/>
    <property type="molecule type" value="Genomic_DNA"/>
</dbReference>
<protein>
    <submittedName>
        <fullName evidence="1">Uncharacterized protein</fullName>
    </submittedName>
</protein>
<sequence length="566" mass="62938">MASEVIPIGCDNPGYFMTGQICCYPNNQTQRTCQTYIGPNRRYSLLPSACPSGNCLKDCQDPTLLYGGITTENGTLNTETIQMYMVCAAVPAIAGYEANGVLLPDQAAMVRQFLPPEDATEQNLRRVTATVTDCLTQTCLNSRNESICYEQYCAPGRLLINGTMPNQTAINQCLNKLCTNGFEVVPFGDSDIIGIGVFSSYVVQLILVAVLWFGLVVRAIFRRTRSGRYNAVNQAPEEPTEGRESKRPRLPRESWLRFLVEFHTAQCYFAGTLMIAIFVSGIIKINVAMILLLLPLTTNGVVPVVFAYLMLVYHRASSSALTILTTAVYTLSTVAFWILFANFKSQVTANDLRYNVFAEFMYGISEVESCGGFSALTACSENLYMGREKAIDAARLLQTMPPVAWGISTVVLLGVLVAETRARVKEFQSRAAALPQQTTPKETHADSKKINIALLNSVAFWLTSLALIGCVVMQMSLLSIATTLDMFDPKDWGFGQVIAVTVWVPPVLGYLYFLLSKLRYPRTENEHQCLPIRLLWLLDCVVLLIASRKTSDRHEKKRVTAMRRWK</sequence>
<name>A0ACC3YWH5_COLTU</name>
<evidence type="ECO:0000313" key="2">
    <source>
        <dbReference type="Proteomes" id="UP000805649"/>
    </source>
</evidence>
<gene>
    <name evidence="1" type="ORF">CTRU02_208437</name>
</gene>
<keyword evidence="2" id="KW-1185">Reference proteome</keyword>
<comment type="caution">
    <text evidence="1">The sequence shown here is derived from an EMBL/GenBank/DDBJ whole genome shotgun (WGS) entry which is preliminary data.</text>
</comment>
<organism evidence="1 2">
    <name type="scientific">Colletotrichum truncatum</name>
    <name type="common">Anthracnose fungus</name>
    <name type="synonym">Colletotrichum capsici</name>
    <dbReference type="NCBI Taxonomy" id="5467"/>
    <lineage>
        <taxon>Eukaryota</taxon>
        <taxon>Fungi</taxon>
        <taxon>Dikarya</taxon>
        <taxon>Ascomycota</taxon>
        <taxon>Pezizomycotina</taxon>
        <taxon>Sordariomycetes</taxon>
        <taxon>Hypocreomycetidae</taxon>
        <taxon>Glomerellales</taxon>
        <taxon>Glomerellaceae</taxon>
        <taxon>Colletotrichum</taxon>
        <taxon>Colletotrichum truncatum species complex</taxon>
    </lineage>
</organism>
<dbReference type="Proteomes" id="UP000805649">
    <property type="component" value="Unassembled WGS sequence"/>
</dbReference>